<dbReference type="EMBL" id="CP155573">
    <property type="protein sequence ID" value="XFO67510.1"/>
    <property type="molecule type" value="Genomic_DNA"/>
</dbReference>
<name>A0ABZ3IP70_9FIRM</name>
<dbReference type="Proteomes" id="UP000216752">
    <property type="component" value="Chromosome"/>
</dbReference>
<dbReference type="Gene3D" id="3.20.20.210">
    <property type="match status" value="1"/>
</dbReference>
<dbReference type="InterPro" id="IPR038071">
    <property type="entry name" value="UROD/MetE-like_sf"/>
</dbReference>
<dbReference type="SUPFAM" id="SSF51726">
    <property type="entry name" value="UROD/MetE-like"/>
    <property type="match status" value="1"/>
</dbReference>
<dbReference type="InterPro" id="IPR000257">
    <property type="entry name" value="Uroporphyrinogen_deCOase"/>
</dbReference>
<keyword evidence="3" id="KW-1185">Reference proteome</keyword>
<dbReference type="PANTHER" id="PTHR47099">
    <property type="entry name" value="METHYLCOBAMIDE:COM METHYLTRANSFERASE MTBA"/>
    <property type="match status" value="1"/>
</dbReference>
<feature type="domain" description="Uroporphyrinogen decarboxylase (URO-D)" evidence="1">
    <location>
        <begin position="170"/>
        <end position="366"/>
    </location>
</feature>
<accession>A0ABZ3IP70</accession>
<dbReference type="RefSeq" id="WP_245867508.1">
    <property type="nucleotide sequence ID" value="NZ_CP155573.1"/>
</dbReference>
<dbReference type="Pfam" id="PF01208">
    <property type="entry name" value="URO-D"/>
    <property type="match status" value="1"/>
</dbReference>
<proteinExistence type="predicted"/>
<sequence>MMKTAQQLLQERTERLKKTIAFEKTDRAPVIITGDAVFARHVGMTLAEFCSNMKASHDAILTSFKDLGDVDGTGGTFAAATMFPLMFYTRIKLPGRELPDDIPWQLDEQEMMTVEDYDTILNKGWKDFSDDYLRNRLGIDVDSLFAQLVDVPQFAKNFEDAGYLVYTPSASITVNEYLSGGRSFPKFMRDMFKMPDKVEAVLDVILEETLADFRQQIRALKPLVVFISPARGASDFYSPKIWKRFVWKYLKATAEMIVEEGAVADLHIDGNWERDLEIFKTLPRQKCIFECDGATNIYKVREVLDDHMCIKGDVPAAILALGTPDEVYNYSTKLIKDMGKGFILASGCTVPPNAKFENVKAMVAAASGK</sequence>
<dbReference type="PANTHER" id="PTHR47099:SF1">
    <property type="entry name" value="METHYLCOBAMIDE:COM METHYLTRANSFERASE MTBA"/>
    <property type="match status" value="1"/>
</dbReference>
<protein>
    <recommendedName>
        <fullName evidence="1">Uroporphyrinogen decarboxylase (URO-D) domain-containing protein</fullName>
    </recommendedName>
</protein>
<organism evidence="2 3">
    <name type="scientific">Sporomusa silvacetica DSM 10669</name>
    <dbReference type="NCBI Taxonomy" id="1123289"/>
    <lineage>
        <taxon>Bacteria</taxon>
        <taxon>Bacillati</taxon>
        <taxon>Bacillota</taxon>
        <taxon>Negativicutes</taxon>
        <taxon>Selenomonadales</taxon>
        <taxon>Sporomusaceae</taxon>
        <taxon>Sporomusa</taxon>
    </lineage>
</organism>
<evidence type="ECO:0000313" key="2">
    <source>
        <dbReference type="EMBL" id="XFO67510.1"/>
    </source>
</evidence>
<evidence type="ECO:0000259" key="1">
    <source>
        <dbReference type="Pfam" id="PF01208"/>
    </source>
</evidence>
<reference evidence="2" key="1">
    <citation type="submission" date="2024-05" db="EMBL/GenBank/DDBJ databases">
        <title>Isolation and characterization of Sporomusa carbonis sp. nov., a carboxydotrophic hydrogenogen in the genus of Sporomusa isolated from a charcoal burning pile.</title>
        <authorList>
            <person name="Boeer T."/>
            <person name="Rosenbaum F."/>
            <person name="Eysell L."/>
            <person name="Mueller V."/>
            <person name="Daniel R."/>
            <person name="Poehlein A."/>
        </authorList>
    </citation>
    <scope>NUCLEOTIDE SEQUENCE [LARGE SCALE GENOMIC DNA]</scope>
    <source>
        <strain evidence="2">DSM 10669</strain>
    </source>
</reference>
<dbReference type="InterPro" id="IPR052024">
    <property type="entry name" value="Methanogen_methyltrans"/>
</dbReference>
<gene>
    <name evidence="2" type="ORF">SPSIL_037090</name>
</gene>
<evidence type="ECO:0000313" key="3">
    <source>
        <dbReference type="Proteomes" id="UP000216752"/>
    </source>
</evidence>